<dbReference type="Gene3D" id="3.90.1150.10">
    <property type="entry name" value="Aspartate Aminotransferase, domain 1"/>
    <property type="match status" value="1"/>
</dbReference>
<evidence type="ECO:0000313" key="5">
    <source>
        <dbReference type="EMBL" id="BCP65854.1"/>
    </source>
</evidence>
<dbReference type="Proteomes" id="UP000596099">
    <property type="component" value="Chromosome"/>
</dbReference>
<feature type="domain" description="Aromatic amino acid beta-eliminating lyase/threonine aldolase" evidence="4">
    <location>
        <begin position="5"/>
        <end position="72"/>
    </location>
</feature>
<dbReference type="InterPro" id="IPR015424">
    <property type="entry name" value="PyrdxlP-dep_Trfase"/>
</dbReference>
<accession>A0A7R7YMQ4</accession>
<gene>
    <name evidence="5" type="ORF">TthHB5018_07880</name>
</gene>
<reference evidence="6" key="1">
    <citation type="submission" date="2021-01" db="EMBL/GenBank/DDBJ databases">
        <title>Complete Genome Sequence of Thermus thermophilus Strain HB5018, Isolated from Mine Onsen Hot Spring.</title>
        <authorList>
            <person name="Miyazaki K."/>
            <person name="Moriya T."/>
            <person name="Nemoto N."/>
            <person name="Oshima T."/>
            <person name="Yura K."/>
            <person name="Bessho Y."/>
        </authorList>
    </citation>
    <scope>NUCLEOTIDE SEQUENCE [LARGE SCALE GENOMIC DNA]</scope>
    <source>
        <strain evidence="6">HB5018</strain>
    </source>
</reference>
<evidence type="ECO:0000259" key="4">
    <source>
        <dbReference type="Pfam" id="PF01212"/>
    </source>
</evidence>
<evidence type="ECO:0000256" key="3">
    <source>
        <dbReference type="ARBA" id="ARBA00022898"/>
    </source>
</evidence>
<dbReference type="InterPro" id="IPR015421">
    <property type="entry name" value="PyrdxlP-dep_Trfase_major"/>
</dbReference>
<dbReference type="InterPro" id="IPR015422">
    <property type="entry name" value="PyrdxlP-dep_Trfase_small"/>
</dbReference>
<proteinExistence type="inferred from homology"/>
<evidence type="ECO:0000256" key="2">
    <source>
        <dbReference type="ARBA" id="ARBA00006966"/>
    </source>
</evidence>
<dbReference type="SUPFAM" id="SSF53383">
    <property type="entry name" value="PLP-dependent transferases"/>
    <property type="match status" value="2"/>
</dbReference>
<dbReference type="GO" id="GO:0006545">
    <property type="term" value="P:glycine biosynthetic process"/>
    <property type="evidence" value="ECO:0007669"/>
    <property type="project" value="TreeGrafter"/>
</dbReference>
<dbReference type="EMBL" id="AP024270">
    <property type="protein sequence ID" value="BCP65854.1"/>
    <property type="molecule type" value="Genomic_DNA"/>
</dbReference>
<dbReference type="Pfam" id="PF01212">
    <property type="entry name" value="Beta_elim_lyase"/>
    <property type="match status" value="2"/>
</dbReference>
<name>A0A7R7YMQ4_THETH</name>
<evidence type="ECO:0000256" key="1">
    <source>
        <dbReference type="ARBA" id="ARBA00001933"/>
    </source>
</evidence>
<feature type="domain" description="Aromatic amino acid beta-eliminating lyase/threonine aldolase" evidence="4">
    <location>
        <begin position="74"/>
        <end position="146"/>
    </location>
</feature>
<dbReference type="RefSeq" id="WP_201351292.1">
    <property type="nucleotide sequence ID" value="NZ_AP024270.1"/>
</dbReference>
<comment type="similarity">
    <text evidence="2">Belongs to the threonine aldolase family.</text>
</comment>
<protein>
    <submittedName>
        <fullName evidence="5">L-allo-threonine aldolase</fullName>
    </submittedName>
</protein>
<sequence>MRLVDLRSDTLTRPTPAMRKAMAEAEVGDDVYGEDPTVNRLEALAAERLGFERALFLPSGTMANQVALLLLLPKELEAEARRYRKLLGGGWRQAGVLAAAGILALEEGPKHLRRDHEMARALAEGLFRLGLAVDLGAVETNMVYLEVEDPEGFLQGLRARGVLAGRVGGRVRFVTHRDLMDEDIPLALERVQDLLHSRPR</sequence>
<dbReference type="PANTHER" id="PTHR48097">
    <property type="entry name" value="L-THREONINE ALDOLASE-RELATED"/>
    <property type="match status" value="1"/>
</dbReference>
<dbReference type="InterPro" id="IPR001597">
    <property type="entry name" value="ArAA_b-elim_lyase/Thr_aldolase"/>
</dbReference>
<comment type="cofactor">
    <cofactor evidence="1">
        <name>pyridoxal 5'-phosphate</name>
        <dbReference type="ChEBI" id="CHEBI:597326"/>
    </cofactor>
</comment>
<organism evidence="5 6">
    <name type="scientific">Thermus thermophilus</name>
    <dbReference type="NCBI Taxonomy" id="274"/>
    <lineage>
        <taxon>Bacteria</taxon>
        <taxon>Thermotogati</taxon>
        <taxon>Deinococcota</taxon>
        <taxon>Deinococci</taxon>
        <taxon>Thermales</taxon>
        <taxon>Thermaceae</taxon>
        <taxon>Thermus</taxon>
    </lineage>
</organism>
<dbReference type="GO" id="GO:0008732">
    <property type="term" value="F:L-allo-threonine aldolase activity"/>
    <property type="evidence" value="ECO:0007669"/>
    <property type="project" value="TreeGrafter"/>
</dbReference>
<dbReference type="GO" id="GO:0006567">
    <property type="term" value="P:L-threonine catabolic process"/>
    <property type="evidence" value="ECO:0007669"/>
    <property type="project" value="TreeGrafter"/>
</dbReference>
<evidence type="ECO:0000313" key="6">
    <source>
        <dbReference type="Proteomes" id="UP000596099"/>
    </source>
</evidence>
<dbReference type="AlphaFoldDB" id="A0A7R7YMQ4"/>
<dbReference type="GO" id="GO:0005829">
    <property type="term" value="C:cytosol"/>
    <property type="evidence" value="ECO:0007669"/>
    <property type="project" value="TreeGrafter"/>
</dbReference>
<keyword evidence="3" id="KW-0663">Pyridoxal phosphate</keyword>
<dbReference type="Gene3D" id="3.40.640.10">
    <property type="entry name" value="Type I PLP-dependent aspartate aminotransferase-like (Major domain)"/>
    <property type="match status" value="2"/>
</dbReference>
<dbReference type="PANTHER" id="PTHR48097:SF9">
    <property type="entry name" value="L-THREONINE ALDOLASE"/>
    <property type="match status" value="1"/>
</dbReference>